<protein>
    <submittedName>
        <fullName evidence="2">Acetyltransferase (GNAT) family protein</fullName>
    </submittedName>
</protein>
<dbReference type="PROSITE" id="PS51186">
    <property type="entry name" value="GNAT"/>
    <property type="match status" value="1"/>
</dbReference>
<dbReference type="AlphaFoldDB" id="A0A317PWT0"/>
<comment type="caution">
    <text evidence="2">The sequence shown here is derived from an EMBL/GenBank/DDBJ whole genome shotgun (WGS) entry which is preliminary data.</text>
</comment>
<evidence type="ECO:0000313" key="3">
    <source>
        <dbReference type="Proteomes" id="UP000246744"/>
    </source>
</evidence>
<dbReference type="Gene3D" id="3.40.630.30">
    <property type="match status" value="1"/>
</dbReference>
<sequence>MALVKTDTPTEQQIAQLTGGLRSYNIQFVEPEMFRPFAVFDTDEQGVIQAGISGKQQGEWLSIEFLWVGESLRGTGLGGRLVAAAEEIAVERGSRYLLVDTFSFQALGFYQKQGFVLQMSLDNYPHTGQQRHYLTRSLVG</sequence>
<dbReference type="SUPFAM" id="SSF55729">
    <property type="entry name" value="Acyl-CoA N-acyltransferases (Nat)"/>
    <property type="match status" value="1"/>
</dbReference>
<feature type="domain" description="N-acetyltransferase" evidence="1">
    <location>
        <begin position="1"/>
        <end position="140"/>
    </location>
</feature>
<evidence type="ECO:0000259" key="1">
    <source>
        <dbReference type="PROSITE" id="PS51186"/>
    </source>
</evidence>
<dbReference type="OrthoDB" id="9787920at2"/>
<dbReference type="CDD" id="cd04301">
    <property type="entry name" value="NAT_SF"/>
    <property type="match status" value="1"/>
</dbReference>
<dbReference type="GO" id="GO:0016747">
    <property type="term" value="F:acyltransferase activity, transferring groups other than amino-acyl groups"/>
    <property type="evidence" value="ECO:0007669"/>
    <property type="project" value="InterPro"/>
</dbReference>
<dbReference type="RefSeq" id="WP_110026917.1">
    <property type="nucleotide sequence ID" value="NZ_QGTS01000010.1"/>
</dbReference>
<accession>A0A317PWT0</accession>
<organism evidence="2 3">
    <name type="scientific">Mangrovibacter plantisponsor</name>
    <dbReference type="NCBI Taxonomy" id="451513"/>
    <lineage>
        <taxon>Bacteria</taxon>
        <taxon>Pseudomonadati</taxon>
        <taxon>Pseudomonadota</taxon>
        <taxon>Gammaproteobacteria</taxon>
        <taxon>Enterobacterales</taxon>
        <taxon>Enterobacteriaceae</taxon>
        <taxon>Mangrovibacter</taxon>
    </lineage>
</organism>
<keyword evidence="2" id="KW-0808">Transferase</keyword>
<evidence type="ECO:0000313" key="2">
    <source>
        <dbReference type="EMBL" id="PWW06683.1"/>
    </source>
</evidence>
<dbReference type="Proteomes" id="UP000246744">
    <property type="component" value="Unassembled WGS sequence"/>
</dbReference>
<gene>
    <name evidence="2" type="ORF">DES37_11085</name>
</gene>
<keyword evidence="3" id="KW-1185">Reference proteome</keyword>
<proteinExistence type="predicted"/>
<name>A0A317PWT0_9ENTR</name>
<reference evidence="2 3" key="1">
    <citation type="submission" date="2018-05" db="EMBL/GenBank/DDBJ databases">
        <title>Genomic Encyclopedia of Type Strains, Phase IV (KMG-IV): sequencing the most valuable type-strain genomes for metagenomic binning, comparative biology and taxonomic classification.</title>
        <authorList>
            <person name="Goeker M."/>
        </authorList>
    </citation>
    <scope>NUCLEOTIDE SEQUENCE [LARGE SCALE GENOMIC DNA]</scope>
    <source>
        <strain evidence="2 3">DSM 19579</strain>
    </source>
</reference>
<dbReference type="InterPro" id="IPR016181">
    <property type="entry name" value="Acyl_CoA_acyltransferase"/>
</dbReference>
<dbReference type="EMBL" id="QGTS01000010">
    <property type="protein sequence ID" value="PWW06683.1"/>
    <property type="molecule type" value="Genomic_DNA"/>
</dbReference>
<dbReference type="Pfam" id="PF00583">
    <property type="entry name" value="Acetyltransf_1"/>
    <property type="match status" value="1"/>
</dbReference>
<dbReference type="InterPro" id="IPR000182">
    <property type="entry name" value="GNAT_dom"/>
</dbReference>